<evidence type="ECO:0000313" key="2">
    <source>
        <dbReference type="EMBL" id="SET10227.1"/>
    </source>
</evidence>
<dbReference type="STRING" id="1120990.SAMN03080614_104820"/>
<accession>A0A1I0BT52</accession>
<keyword evidence="1" id="KW-0812">Transmembrane</keyword>
<feature type="transmembrane region" description="Helical" evidence="1">
    <location>
        <begin position="288"/>
        <end position="307"/>
    </location>
</feature>
<feature type="transmembrane region" description="Helical" evidence="1">
    <location>
        <begin position="110"/>
        <end position="131"/>
    </location>
</feature>
<feature type="transmembrane region" description="Helical" evidence="1">
    <location>
        <begin position="252"/>
        <end position="276"/>
    </location>
</feature>
<dbReference type="Proteomes" id="UP000243819">
    <property type="component" value="Unassembled WGS sequence"/>
</dbReference>
<keyword evidence="1" id="KW-1133">Transmembrane helix</keyword>
<feature type="transmembrane region" description="Helical" evidence="1">
    <location>
        <begin position="313"/>
        <end position="334"/>
    </location>
</feature>
<feature type="transmembrane region" description="Helical" evidence="1">
    <location>
        <begin position="177"/>
        <end position="197"/>
    </location>
</feature>
<sequence length="345" mass="38631">MDKESRKIALTYVGVIVGAGFATGQEVFQFFTRFNNKGYIGAITATLGFILFGWIYLKIVYEESIYNYYDLLKKVVGRKVIKIIDFIITLFLLGSFTIMIAAAHTLFINYIIPNSFIAYLIIITILWLSFINGIKGIININGILIPFLFLIVVILCSYSLLYEKSFPTSTSLVPRNYLFSSIVYVSYNLIIGMVVLASLKKEICHKKTVIIAPLLAGILLGLMLFLMIGATAKLASPSDLPIMDLTININKIFSWLLIIAIGIAILTSALGIGFGLINRLEEKFKLNYHLMVILLLILGVSISLIGFTPLVGYIYPFFGFLNLYIMVNSIKYIFSKLLKTKKGLL</sequence>
<feature type="transmembrane region" description="Helical" evidence="1">
    <location>
        <begin position="40"/>
        <end position="59"/>
    </location>
</feature>
<evidence type="ECO:0000313" key="3">
    <source>
        <dbReference type="Proteomes" id="UP000243819"/>
    </source>
</evidence>
<proteinExistence type="predicted"/>
<protein>
    <submittedName>
        <fullName evidence="2">Uncharacterized membrane protein YkvI</fullName>
    </submittedName>
</protein>
<evidence type="ECO:0000256" key="1">
    <source>
        <dbReference type="SAM" id="Phobius"/>
    </source>
</evidence>
<dbReference type="AlphaFoldDB" id="A0A1I0BT52"/>
<organism evidence="2 3">
    <name type="scientific">Anaerobranca gottschalkii DSM 13577</name>
    <dbReference type="NCBI Taxonomy" id="1120990"/>
    <lineage>
        <taxon>Bacteria</taxon>
        <taxon>Bacillati</taxon>
        <taxon>Bacillota</taxon>
        <taxon>Clostridia</taxon>
        <taxon>Eubacteriales</taxon>
        <taxon>Proteinivoracaceae</taxon>
        <taxon>Anaerobranca</taxon>
    </lineage>
</organism>
<dbReference type="EMBL" id="FOIF01000048">
    <property type="protein sequence ID" value="SET10227.1"/>
    <property type="molecule type" value="Genomic_DNA"/>
</dbReference>
<dbReference type="InterPro" id="IPR038728">
    <property type="entry name" value="YkvI-like"/>
</dbReference>
<dbReference type="PANTHER" id="PTHR37814">
    <property type="entry name" value="CONSERVED MEMBRANE PROTEIN"/>
    <property type="match status" value="1"/>
</dbReference>
<dbReference type="RefSeq" id="WP_091351260.1">
    <property type="nucleotide sequence ID" value="NZ_FOIF01000048.1"/>
</dbReference>
<reference evidence="3" key="1">
    <citation type="submission" date="2016-10" db="EMBL/GenBank/DDBJ databases">
        <authorList>
            <person name="Varghese N."/>
            <person name="Submissions S."/>
        </authorList>
    </citation>
    <scope>NUCLEOTIDE SEQUENCE [LARGE SCALE GENOMIC DNA]</scope>
    <source>
        <strain evidence="3">DSM 13577</strain>
    </source>
</reference>
<feature type="transmembrane region" description="Helical" evidence="1">
    <location>
        <begin position="209"/>
        <end position="232"/>
    </location>
</feature>
<keyword evidence="3" id="KW-1185">Reference proteome</keyword>
<dbReference type="PANTHER" id="PTHR37814:SF1">
    <property type="entry name" value="MEMBRANE PROTEIN"/>
    <property type="match status" value="1"/>
</dbReference>
<name>A0A1I0BT52_9FIRM</name>
<keyword evidence="1" id="KW-0472">Membrane</keyword>
<feature type="transmembrane region" description="Helical" evidence="1">
    <location>
        <begin position="80"/>
        <end position="104"/>
    </location>
</feature>
<feature type="transmembrane region" description="Helical" evidence="1">
    <location>
        <begin position="143"/>
        <end position="162"/>
    </location>
</feature>
<gene>
    <name evidence="2" type="ORF">SAMN03080614_104820</name>
</gene>
<dbReference type="OrthoDB" id="4424890at2"/>